<evidence type="ECO:0000256" key="12">
    <source>
        <dbReference type="NCBIfam" id="TIGR02224"/>
    </source>
</evidence>
<dbReference type="InterPro" id="IPR013762">
    <property type="entry name" value="Integrase-like_cat_sf"/>
</dbReference>
<dbReference type="InterPro" id="IPR011010">
    <property type="entry name" value="DNA_brk_join_enz"/>
</dbReference>
<feature type="active site" evidence="11">
    <location>
        <position position="279"/>
    </location>
</feature>
<dbReference type="NCBIfam" id="TIGR02225">
    <property type="entry name" value="recomb_XerD"/>
    <property type="match status" value="1"/>
</dbReference>
<dbReference type="InterPro" id="IPR044068">
    <property type="entry name" value="CB"/>
</dbReference>
<comment type="subunit">
    <text evidence="11">Forms a cyclic heterotetrameric complex composed of two molecules of XerC and two molecules of XerD.</text>
</comment>
<dbReference type="Pfam" id="PF00589">
    <property type="entry name" value="Phage_integrase"/>
    <property type="match status" value="1"/>
</dbReference>
<dbReference type="PANTHER" id="PTHR30349">
    <property type="entry name" value="PHAGE INTEGRASE-RELATED"/>
    <property type="match status" value="1"/>
</dbReference>
<dbReference type="InterPro" id="IPR002104">
    <property type="entry name" value="Integrase_catalytic"/>
</dbReference>
<evidence type="ECO:0000256" key="7">
    <source>
        <dbReference type="ARBA" id="ARBA00022908"/>
    </source>
</evidence>
<evidence type="ECO:0000256" key="9">
    <source>
        <dbReference type="ARBA" id="ARBA00023172"/>
    </source>
</evidence>
<dbReference type="CDD" id="cd00798">
    <property type="entry name" value="INT_XerDC_C"/>
    <property type="match status" value="1"/>
</dbReference>
<comment type="caution">
    <text evidence="15">The sequence shown here is derived from an EMBL/GenBank/DDBJ whole genome shotgun (WGS) entry which is preliminary data.</text>
</comment>
<reference evidence="16" key="1">
    <citation type="journal article" date="2019" name="Int. J. Syst. Evol. Microbiol.">
        <title>The Global Catalogue of Microorganisms (GCM) 10K type strain sequencing project: providing services to taxonomists for standard genome sequencing and annotation.</title>
        <authorList>
            <consortium name="The Broad Institute Genomics Platform"/>
            <consortium name="The Broad Institute Genome Sequencing Center for Infectious Disease"/>
            <person name="Wu L."/>
            <person name="Ma J."/>
        </authorList>
    </citation>
    <scope>NUCLEOTIDE SEQUENCE [LARGE SCALE GENOMIC DNA]</scope>
    <source>
        <strain evidence="16">CCM 8749</strain>
    </source>
</reference>
<evidence type="ECO:0000256" key="6">
    <source>
        <dbReference type="ARBA" id="ARBA00022829"/>
    </source>
</evidence>
<evidence type="ECO:0000256" key="2">
    <source>
        <dbReference type="ARBA" id="ARBA00006657"/>
    </source>
</evidence>
<protein>
    <recommendedName>
        <fullName evidence="11 12">Tyrosine recombinase XerC</fullName>
    </recommendedName>
</protein>
<keyword evidence="4 11" id="KW-0963">Cytoplasm</keyword>
<evidence type="ECO:0000256" key="10">
    <source>
        <dbReference type="ARBA" id="ARBA00023306"/>
    </source>
</evidence>
<dbReference type="InterPro" id="IPR050090">
    <property type="entry name" value="Tyrosine_recombinase_XerCD"/>
</dbReference>
<dbReference type="PROSITE" id="PS51900">
    <property type="entry name" value="CB"/>
    <property type="match status" value="1"/>
</dbReference>
<comment type="function">
    <text evidence="11">Site-specific tyrosine recombinase, which acts by catalyzing the cutting and rejoining of the recombining DNA molecules. The XerC-XerD complex is essential to convert dimers of the bacterial chromosome into monomers to permit their segregation at cell division. It also contributes to the segregational stability of plasmids.</text>
</comment>
<evidence type="ECO:0000256" key="1">
    <source>
        <dbReference type="ARBA" id="ARBA00004496"/>
    </source>
</evidence>
<accession>A0ABW1IN32</accession>
<dbReference type="InterPro" id="IPR023009">
    <property type="entry name" value="Tyrosine_recombinase_XerC/XerD"/>
</dbReference>
<feature type="domain" description="Core-binding (CB)" evidence="14">
    <location>
        <begin position="11"/>
        <end position="97"/>
    </location>
</feature>
<name>A0ABW1IN32_9BACL</name>
<dbReference type="EMBL" id="JBHSQV010000036">
    <property type="protein sequence ID" value="MFC5986263.1"/>
    <property type="molecule type" value="Genomic_DNA"/>
</dbReference>
<evidence type="ECO:0000256" key="4">
    <source>
        <dbReference type="ARBA" id="ARBA00022490"/>
    </source>
</evidence>
<keyword evidence="7 11" id="KW-0229">DNA integration</keyword>
<comment type="similarity">
    <text evidence="2 11">Belongs to the 'phage' integrase family. XerC subfamily.</text>
</comment>
<dbReference type="InterPro" id="IPR010998">
    <property type="entry name" value="Integrase_recombinase_N"/>
</dbReference>
<feature type="active site" description="O-(3'-phospho-DNA)-tyrosine intermediate" evidence="11">
    <location>
        <position position="288"/>
    </location>
</feature>
<dbReference type="InterPro" id="IPR011931">
    <property type="entry name" value="Recomb_XerC"/>
</dbReference>
<dbReference type="NCBIfam" id="NF040815">
    <property type="entry name" value="recomb_XerA_Arch"/>
    <property type="match status" value="1"/>
</dbReference>
<keyword evidence="10 11" id="KW-0131">Cell cycle</keyword>
<evidence type="ECO:0000259" key="14">
    <source>
        <dbReference type="PROSITE" id="PS51900"/>
    </source>
</evidence>
<comment type="similarity">
    <text evidence="3">Belongs to the 'phage' integrase family. XerD subfamily.</text>
</comment>
<proteinExistence type="inferred from homology"/>
<dbReference type="Proteomes" id="UP001596250">
    <property type="component" value="Unassembled WGS sequence"/>
</dbReference>
<dbReference type="InterPro" id="IPR004107">
    <property type="entry name" value="Integrase_SAM-like_N"/>
</dbReference>
<evidence type="ECO:0000313" key="16">
    <source>
        <dbReference type="Proteomes" id="UP001596250"/>
    </source>
</evidence>
<keyword evidence="9 11" id="KW-0233">DNA recombination</keyword>
<dbReference type="Gene3D" id="1.10.150.130">
    <property type="match status" value="1"/>
</dbReference>
<dbReference type="HAMAP" id="MF_01808">
    <property type="entry name" value="Recomb_XerC_XerD"/>
    <property type="match status" value="1"/>
</dbReference>
<gene>
    <name evidence="11 15" type="primary">xerC</name>
    <name evidence="15" type="ORF">ACFPXP_07425</name>
</gene>
<dbReference type="Pfam" id="PF02899">
    <property type="entry name" value="Phage_int_SAM_1"/>
    <property type="match status" value="1"/>
</dbReference>
<dbReference type="Gene3D" id="1.10.443.10">
    <property type="entry name" value="Intergrase catalytic core"/>
    <property type="match status" value="1"/>
</dbReference>
<evidence type="ECO:0000313" key="15">
    <source>
        <dbReference type="EMBL" id="MFC5986263.1"/>
    </source>
</evidence>
<feature type="active site" evidence="11">
    <location>
        <position position="253"/>
    </location>
</feature>
<evidence type="ECO:0000256" key="5">
    <source>
        <dbReference type="ARBA" id="ARBA00022618"/>
    </source>
</evidence>
<dbReference type="SUPFAM" id="SSF56349">
    <property type="entry name" value="DNA breaking-rejoining enzymes"/>
    <property type="match status" value="1"/>
</dbReference>
<comment type="subcellular location">
    <subcellularLocation>
        <location evidence="1 11">Cytoplasm</location>
    </subcellularLocation>
</comment>
<feature type="domain" description="Tyr recombinase" evidence="13">
    <location>
        <begin position="118"/>
        <end position="301"/>
    </location>
</feature>
<feature type="active site" evidence="11">
    <location>
        <position position="182"/>
    </location>
</feature>
<evidence type="ECO:0000256" key="3">
    <source>
        <dbReference type="ARBA" id="ARBA00010450"/>
    </source>
</evidence>
<keyword evidence="8 11" id="KW-0238">DNA-binding</keyword>
<dbReference type="InterPro" id="IPR011932">
    <property type="entry name" value="Recomb_XerD"/>
</dbReference>
<dbReference type="RefSeq" id="WP_379893594.1">
    <property type="nucleotide sequence ID" value="NZ_CBCSCT010000001.1"/>
</dbReference>
<evidence type="ECO:0000259" key="13">
    <source>
        <dbReference type="PROSITE" id="PS51898"/>
    </source>
</evidence>
<feature type="active site" evidence="11">
    <location>
        <position position="256"/>
    </location>
</feature>
<dbReference type="PANTHER" id="PTHR30349:SF77">
    <property type="entry name" value="TYROSINE RECOMBINASE XERC"/>
    <property type="match status" value="1"/>
</dbReference>
<dbReference type="NCBIfam" id="NF001399">
    <property type="entry name" value="PRK00283.1"/>
    <property type="match status" value="1"/>
</dbReference>
<sequence>MSELEADYVVHEEAEWFDRFMEYLLAEKNASEYTVQSYKKDLTHFSHFLKQQRIDRLAAVSYLNVRMYLGQLHQEGYARRTIARKLSALRSFYRFLLREGHVEQHPLQSVRTPKLDKRLPKFLYMEEAASLMEAPDLSTPIGKRDKALLETLYASGMRVSELTGLDVRQIDLHHGVALVFGKGAKERYVPLGEHAVEALKEYIEHIRPKWLKDGTEQAVFINQRGTRLSDRSVRRIIDQAVKKLSEARRVSPHTLRHSFATHLLEAGADLRTVQELLGHANLSTTQIYTHVTRDHLQSIYNRAHPRA</sequence>
<keyword evidence="5 11" id="KW-0132">Cell division</keyword>
<evidence type="ECO:0000256" key="8">
    <source>
        <dbReference type="ARBA" id="ARBA00023125"/>
    </source>
</evidence>
<evidence type="ECO:0000256" key="11">
    <source>
        <dbReference type="HAMAP-Rule" id="MF_01808"/>
    </source>
</evidence>
<dbReference type="PROSITE" id="PS51898">
    <property type="entry name" value="TYR_RECOMBINASE"/>
    <property type="match status" value="1"/>
</dbReference>
<dbReference type="NCBIfam" id="TIGR02224">
    <property type="entry name" value="recomb_XerC"/>
    <property type="match status" value="1"/>
</dbReference>
<feature type="active site" evidence="11">
    <location>
        <position position="158"/>
    </location>
</feature>
<keyword evidence="6 11" id="KW-0159">Chromosome partition</keyword>
<organism evidence="15 16">
    <name type="scientific">Marinicrinis lubricantis</name>
    <dbReference type="NCBI Taxonomy" id="2086470"/>
    <lineage>
        <taxon>Bacteria</taxon>
        <taxon>Bacillati</taxon>
        <taxon>Bacillota</taxon>
        <taxon>Bacilli</taxon>
        <taxon>Bacillales</taxon>
        <taxon>Paenibacillaceae</taxon>
    </lineage>
</organism>
<keyword evidence="16" id="KW-1185">Reference proteome</keyword>